<protein>
    <recommendedName>
        <fullName evidence="2">YprB ribonuclease H-like domain-containing protein</fullName>
    </recommendedName>
</protein>
<evidence type="ECO:0000313" key="4">
    <source>
        <dbReference type="Proteomes" id="UP000623958"/>
    </source>
</evidence>
<feature type="compositionally biased region" description="Polar residues" evidence="1">
    <location>
        <begin position="91"/>
        <end position="102"/>
    </location>
</feature>
<sequence>MSISLDKLRALRKQAGGAVKPAEASEPAVHATARENGRAPATSTRHDARRAAARGDASDEGCLVGGTSVSTGLPSDAESPHKSPSGLKSLPQKSLPQNTPAPQGSAFAWIDASASPAAPVRNASHDLDALRRLLGLRERKPTASASAPARPAAVDRTLPGQEIAPGLRRIEAFLPQPIPAAPLSLAFARRPDDAVAPRDLLFFDTETTGLAGGTGTRAFMIGAADWHVDAAGREGLRVRQLLMATMAAETAMLREFAGWLGPATVLSSYNGRCYDAPLLKTRFRLAKLAEPLGALDHVDLLFPTRRRYRGHWENCRLATIERRLLRIVREDDLPGSEAPTAWLTWLRGGSARNLHRVAAHNHQDVVTLALLFRRLVDAEAEELAALRLQEAGMSESDPPSSFSE</sequence>
<feature type="region of interest" description="Disordered" evidence="1">
    <location>
        <begin position="139"/>
        <end position="158"/>
    </location>
</feature>
<dbReference type="Pfam" id="PF13482">
    <property type="entry name" value="RNase_H_2"/>
    <property type="match status" value="1"/>
</dbReference>
<feature type="region of interest" description="Disordered" evidence="1">
    <location>
        <begin position="1"/>
        <end position="104"/>
    </location>
</feature>
<gene>
    <name evidence="3" type="ORF">GCM10009090_35340</name>
</gene>
<evidence type="ECO:0000259" key="2">
    <source>
        <dbReference type="Pfam" id="PF13482"/>
    </source>
</evidence>
<dbReference type="Proteomes" id="UP000623958">
    <property type="component" value="Unassembled WGS sequence"/>
</dbReference>
<proteinExistence type="predicted"/>
<reference evidence="3" key="1">
    <citation type="journal article" date="2014" name="Int. J. Syst. Evol. Microbiol.">
        <title>Complete genome sequence of Corynebacterium casei LMG S-19264T (=DSM 44701T), isolated from a smear-ripened cheese.</title>
        <authorList>
            <consortium name="US DOE Joint Genome Institute (JGI-PGF)"/>
            <person name="Walter F."/>
            <person name="Albersmeier A."/>
            <person name="Kalinowski J."/>
            <person name="Ruckert C."/>
        </authorList>
    </citation>
    <scope>NUCLEOTIDE SEQUENCE</scope>
    <source>
        <strain evidence="3">JCM 13306</strain>
    </source>
</reference>
<dbReference type="SUPFAM" id="SSF53098">
    <property type="entry name" value="Ribonuclease H-like"/>
    <property type="match status" value="1"/>
</dbReference>
<evidence type="ECO:0000256" key="1">
    <source>
        <dbReference type="SAM" id="MobiDB-lite"/>
    </source>
</evidence>
<organism evidence="3 4">
    <name type="scientific">Xanthomonas boreopolis</name>
    <dbReference type="NCBI Taxonomy" id="86183"/>
    <lineage>
        <taxon>Bacteria</taxon>
        <taxon>Pseudomonadati</taxon>
        <taxon>Pseudomonadota</taxon>
        <taxon>Gammaproteobacteria</taxon>
        <taxon>Lysobacterales</taxon>
        <taxon>Lysobacteraceae</taxon>
        <taxon>Xanthomonas</taxon>
    </lineage>
</organism>
<dbReference type="InterPro" id="IPR038720">
    <property type="entry name" value="YprB_RNase_H-like_dom"/>
</dbReference>
<comment type="caution">
    <text evidence="3">The sequence shown here is derived from an EMBL/GenBank/DDBJ whole genome shotgun (WGS) entry which is preliminary data.</text>
</comment>
<name>A0A919FC60_9XANT</name>
<feature type="compositionally biased region" description="Low complexity" evidence="1">
    <location>
        <begin position="143"/>
        <end position="152"/>
    </location>
</feature>
<keyword evidence="4" id="KW-1185">Reference proteome</keyword>
<dbReference type="PANTHER" id="PTHR38462">
    <property type="entry name" value="EXONUCLEASE-LIKE PROTEIN"/>
    <property type="match status" value="1"/>
</dbReference>
<accession>A0A919FC60</accession>
<dbReference type="PANTHER" id="PTHR38462:SF1">
    <property type="entry name" value="YPRB RIBONUCLEASE H-LIKE DOMAIN-CONTAINING PROTEIN"/>
    <property type="match status" value="1"/>
</dbReference>
<reference evidence="3" key="2">
    <citation type="submission" date="2020-09" db="EMBL/GenBank/DDBJ databases">
        <authorList>
            <person name="Sun Q."/>
            <person name="Ohkuma M."/>
        </authorList>
    </citation>
    <scope>NUCLEOTIDE SEQUENCE</scope>
    <source>
        <strain evidence="3">JCM 13306</strain>
    </source>
</reference>
<evidence type="ECO:0000313" key="3">
    <source>
        <dbReference type="EMBL" id="GHH60220.1"/>
    </source>
</evidence>
<dbReference type="AlphaFoldDB" id="A0A919FC60"/>
<dbReference type="InterPro" id="IPR012337">
    <property type="entry name" value="RNaseH-like_sf"/>
</dbReference>
<feature type="domain" description="YprB ribonuclease H-like" evidence="2">
    <location>
        <begin position="201"/>
        <end position="375"/>
    </location>
</feature>
<dbReference type="EMBL" id="BNBA01000043">
    <property type="protein sequence ID" value="GHH60220.1"/>
    <property type="molecule type" value="Genomic_DNA"/>
</dbReference>